<dbReference type="Gene3D" id="1.10.10.10">
    <property type="entry name" value="Winged helix-like DNA-binding domain superfamily/Winged helix DNA-binding domain"/>
    <property type="match status" value="1"/>
</dbReference>
<name>A0A329TWH4_9FIRM</name>
<dbReference type="Proteomes" id="UP000251144">
    <property type="component" value="Unassembled WGS sequence"/>
</dbReference>
<organism evidence="5 6">
    <name type="scientific">Faecalibacterium prausnitzii</name>
    <dbReference type="NCBI Taxonomy" id="853"/>
    <lineage>
        <taxon>Bacteria</taxon>
        <taxon>Bacillati</taxon>
        <taxon>Bacillota</taxon>
        <taxon>Clostridia</taxon>
        <taxon>Eubacteriales</taxon>
        <taxon>Oscillospiraceae</taxon>
        <taxon>Faecalibacterium</taxon>
    </lineage>
</organism>
<accession>A0A329TWH4</accession>
<reference evidence="5 6" key="1">
    <citation type="submission" date="2018-02" db="EMBL/GenBank/DDBJ databases">
        <title>Complete genome sequencing of Faecalibacterium prausnitzii strains isolated from the human gut.</title>
        <authorList>
            <person name="Fitzgerald B.C."/>
            <person name="Shkoporov A.N."/>
            <person name="Ross P.R."/>
            <person name="Hill C."/>
        </authorList>
    </citation>
    <scope>NUCLEOTIDE SEQUENCE [LARGE SCALE GENOMIC DNA]</scope>
    <source>
        <strain evidence="5 6">APC942/32-1</strain>
    </source>
</reference>
<dbReference type="EMBL" id="PRLB01000007">
    <property type="protein sequence ID" value="RAW53942.1"/>
    <property type="molecule type" value="Genomic_DNA"/>
</dbReference>
<evidence type="ECO:0000256" key="1">
    <source>
        <dbReference type="ARBA" id="ARBA00023015"/>
    </source>
</evidence>
<evidence type="ECO:0000259" key="4">
    <source>
        <dbReference type="PROSITE" id="PS50995"/>
    </source>
</evidence>
<dbReference type="InterPro" id="IPR036390">
    <property type="entry name" value="WH_DNA-bd_sf"/>
</dbReference>
<dbReference type="PROSITE" id="PS50995">
    <property type="entry name" value="HTH_MARR_2"/>
    <property type="match status" value="1"/>
</dbReference>
<dbReference type="AlphaFoldDB" id="A0A329TWH4"/>
<dbReference type="GO" id="GO:0003677">
    <property type="term" value="F:DNA binding"/>
    <property type="evidence" value="ECO:0007669"/>
    <property type="project" value="UniProtKB-KW"/>
</dbReference>
<evidence type="ECO:0000313" key="6">
    <source>
        <dbReference type="Proteomes" id="UP000251144"/>
    </source>
</evidence>
<dbReference type="GO" id="GO:0003700">
    <property type="term" value="F:DNA-binding transcription factor activity"/>
    <property type="evidence" value="ECO:0007669"/>
    <property type="project" value="InterPro"/>
</dbReference>
<keyword evidence="3" id="KW-0804">Transcription</keyword>
<feature type="domain" description="HTH marR-type" evidence="4">
    <location>
        <begin position="1"/>
        <end position="135"/>
    </location>
</feature>
<dbReference type="InterPro" id="IPR000835">
    <property type="entry name" value="HTH_MarR-typ"/>
</dbReference>
<dbReference type="InterPro" id="IPR036388">
    <property type="entry name" value="WH-like_DNA-bd_sf"/>
</dbReference>
<dbReference type="SUPFAM" id="SSF46785">
    <property type="entry name" value="Winged helix' DNA-binding domain"/>
    <property type="match status" value="1"/>
</dbReference>
<keyword evidence="2" id="KW-0238">DNA-binding</keyword>
<gene>
    <name evidence="5" type="ORF">C4N26_08595</name>
</gene>
<dbReference type="RefSeq" id="WP_158401109.1">
    <property type="nucleotide sequence ID" value="NZ_PRLB01000007.1"/>
</dbReference>
<dbReference type="Pfam" id="PF12802">
    <property type="entry name" value="MarR_2"/>
    <property type="match status" value="1"/>
</dbReference>
<keyword evidence="1" id="KW-0805">Transcription regulation</keyword>
<evidence type="ECO:0000256" key="3">
    <source>
        <dbReference type="ARBA" id="ARBA00023163"/>
    </source>
</evidence>
<dbReference type="OrthoDB" id="9795441at2"/>
<sequence length="145" mass="16264">MNTPGIEFGRKTSAAYAALCKPLCQKLHLPQTAFDILMFLANNPGYQTASDVVEVRKLKANLVSVNIDRLVQEGYLVREADPGDRRRTLLRCTEKACPIIEQGRALQEEFGARLLEHTNEAQRKAFFETMDIINKNLDAILEGEG</sequence>
<dbReference type="PANTHER" id="PTHR42756">
    <property type="entry name" value="TRANSCRIPTIONAL REGULATOR, MARR"/>
    <property type="match status" value="1"/>
</dbReference>
<protein>
    <submittedName>
        <fullName evidence="5">MarR family transcriptional regulator</fullName>
    </submittedName>
</protein>
<comment type="caution">
    <text evidence="5">The sequence shown here is derived from an EMBL/GenBank/DDBJ whole genome shotgun (WGS) entry which is preliminary data.</text>
</comment>
<dbReference type="PANTHER" id="PTHR42756:SF1">
    <property type="entry name" value="TRANSCRIPTIONAL REPRESSOR OF EMRAB OPERON"/>
    <property type="match status" value="1"/>
</dbReference>
<evidence type="ECO:0000256" key="2">
    <source>
        <dbReference type="ARBA" id="ARBA00023125"/>
    </source>
</evidence>
<dbReference type="SMART" id="SM00347">
    <property type="entry name" value="HTH_MARR"/>
    <property type="match status" value="1"/>
</dbReference>
<proteinExistence type="predicted"/>
<evidence type="ECO:0000313" key="5">
    <source>
        <dbReference type="EMBL" id="RAW53942.1"/>
    </source>
</evidence>